<evidence type="ECO:0000313" key="10">
    <source>
        <dbReference type="EMBL" id="MUG31227.1"/>
    </source>
</evidence>
<feature type="transmembrane region" description="Helical" evidence="7">
    <location>
        <begin position="21"/>
        <end position="43"/>
    </location>
</feature>
<evidence type="ECO:0000256" key="2">
    <source>
        <dbReference type="ARBA" id="ARBA00022692"/>
    </source>
</evidence>
<evidence type="ECO:0000256" key="4">
    <source>
        <dbReference type="ARBA" id="ARBA00022840"/>
    </source>
</evidence>
<evidence type="ECO:0000256" key="6">
    <source>
        <dbReference type="ARBA" id="ARBA00023136"/>
    </source>
</evidence>
<evidence type="ECO:0000259" key="9">
    <source>
        <dbReference type="PROSITE" id="PS50929"/>
    </source>
</evidence>
<dbReference type="EMBL" id="WFKQ01000001">
    <property type="protein sequence ID" value="MUG31227.1"/>
    <property type="molecule type" value="Genomic_DNA"/>
</dbReference>
<evidence type="ECO:0000259" key="8">
    <source>
        <dbReference type="PROSITE" id="PS50893"/>
    </source>
</evidence>
<evidence type="ECO:0000256" key="1">
    <source>
        <dbReference type="ARBA" id="ARBA00004651"/>
    </source>
</evidence>
<dbReference type="OrthoDB" id="6336411at2"/>
<dbReference type="InterPro" id="IPR003593">
    <property type="entry name" value="AAA+_ATPase"/>
</dbReference>
<proteinExistence type="predicted"/>
<dbReference type="Gene3D" id="3.40.50.300">
    <property type="entry name" value="P-loop containing nucleotide triphosphate hydrolases"/>
    <property type="match status" value="1"/>
</dbReference>
<feature type="transmembrane region" description="Helical" evidence="7">
    <location>
        <begin position="252"/>
        <end position="270"/>
    </location>
</feature>
<name>A0A844LY81_9GAMM</name>
<dbReference type="SUPFAM" id="SSF90123">
    <property type="entry name" value="ABC transporter transmembrane region"/>
    <property type="match status" value="1"/>
</dbReference>
<feature type="transmembrane region" description="Helical" evidence="7">
    <location>
        <begin position="63"/>
        <end position="84"/>
    </location>
</feature>
<dbReference type="CDD" id="cd03228">
    <property type="entry name" value="ABCC_MRP_Like"/>
    <property type="match status" value="1"/>
</dbReference>
<dbReference type="Pfam" id="PF00664">
    <property type="entry name" value="ABC_membrane"/>
    <property type="match status" value="1"/>
</dbReference>
<dbReference type="InterPro" id="IPR017871">
    <property type="entry name" value="ABC_transporter-like_CS"/>
</dbReference>
<keyword evidence="6 7" id="KW-0472">Membrane</keyword>
<dbReference type="Proteomes" id="UP000442109">
    <property type="component" value="Unassembled WGS sequence"/>
</dbReference>
<evidence type="ECO:0000256" key="7">
    <source>
        <dbReference type="SAM" id="Phobius"/>
    </source>
</evidence>
<dbReference type="Pfam" id="PF00005">
    <property type="entry name" value="ABC_tran"/>
    <property type="match status" value="1"/>
</dbReference>
<dbReference type="InterPro" id="IPR027417">
    <property type="entry name" value="P-loop_NTPase"/>
</dbReference>
<feature type="domain" description="ABC transmembrane type-1" evidence="9">
    <location>
        <begin position="24"/>
        <end position="309"/>
    </location>
</feature>
<dbReference type="InterPro" id="IPR039421">
    <property type="entry name" value="Type_1_exporter"/>
</dbReference>
<dbReference type="AlphaFoldDB" id="A0A844LY81"/>
<dbReference type="PANTHER" id="PTHR43394:SF1">
    <property type="entry name" value="ATP-BINDING CASSETTE SUB-FAMILY B MEMBER 10, MITOCHONDRIAL"/>
    <property type="match status" value="1"/>
</dbReference>
<dbReference type="GO" id="GO:0005524">
    <property type="term" value="F:ATP binding"/>
    <property type="evidence" value="ECO:0007669"/>
    <property type="project" value="UniProtKB-KW"/>
</dbReference>
<dbReference type="PROSITE" id="PS50929">
    <property type="entry name" value="ABC_TM1F"/>
    <property type="match status" value="1"/>
</dbReference>
<reference evidence="10 11" key="1">
    <citation type="journal article" date="2019" name="PLoS ONE">
        <title>Pup mortality in New Zealand sea lions (Phocarctos hookeri) at Enderby Island, Auckland Islands, 2013-18.</title>
        <authorList>
            <person name="Michael S.A."/>
            <person name="Hayman D.T.S."/>
            <person name="Gray R."/>
            <person name="Zhang J."/>
            <person name="Rogers L."/>
            <person name="Roe W.D."/>
        </authorList>
    </citation>
    <scope>NUCLEOTIDE SEQUENCE [LARGE SCALE GENOMIC DNA]</scope>
    <source>
        <strain evidence="10 11">SM868</strain>
    </source>
</reference>
<dbReference type="InterPro" id="IPR003439">
    <property type="entry name" value="ABC_transporter-like_ATP-bd"/>
</dbReference>
<keyword evidence="5 7" id="KW-1133">Transmembrane helix</keyword>
<dbReference type="PANTHER" id="PTHR43394">
    <property type="entry name" value="ATP-DEPENDENT PERMEASE MDL1, MITOCHONDRIAL"/>
    <property type="match status" value="1"/>
</dbReference>
<feature type="transmembrane region" description="Helical" evidence="7">
    <location>
        <begin position="166"/>
        <end position="190"/>
    </location>
</feature>
<dbReference type="PROSITE" id="PS50893">
    <property type="entry name" value="ABC_TRANSPORTER_2"/>
    <property type="match status" value="1"/>
</dbReference>
<dbReference type="InterPro" id="IPR011527">
    <property type="entry name" value="ABC1_TM_dom"/>
</dbReference>
<dbReference type="SUPFAM" id="SSF52540">
    <property type="entry name" value="P-loop containing nucleoside triphosphate hydrolases"/>
    <property type="match status" value="1"/>
</dbReference>
<organism evidence="10 11">
    <name type="scientific">Psychrobacter sanguinis</name>
    <dbReference type="NCBI Taxonomy" id="861445"/>
    <lineage>
        <taxon>Bacteria</taxon>
        <taxon>Pseudomonadati</taxon>
        <taxon>Pseudomonadota</taxon>
        <taxon>Gammaproteobacteria</taxon>
        <taxon>Moraxellales</taxon>
        <taxon>Moraxellaceae</taxon>
        <taxon>Psychrobacter</taxon>
    </lineage>
</organism>
<accession>A0A844LY81</accession>
<dbReference type="GO" id="GO:0005886">
    <property type="term" value="C:plasma membrane"/>
    <property type="evidence" value="ECO:0007669"/>
    <property type="project" value="UniProtKB-SubCell"/>
</dbReference>
<dbReference type="RefSeq" id="WP_155586532.1">
    <property type="nucleotide sequence ID" value="NZ_WFKQ01000001.1"/>
</dbReference>
<protein>
    <submittedName>
        <fullName evidence="10">ATP-binding cassette domain-containing protein</fullName>
    </submittedName>
</protein>
<dbReference type="SMART" id="SM00382">
    <property type="entry name" value="AAA"/>
    <property type="match status" value="1"/>
</dbReference>
<feature type="transmembrane region" description="Helical" evidence="7">
    <location>
        <begin position="136"/>
        <end position="160"/>
    </location>
</feature>
<dbReference type="GO" id="GO:0015421">
    <property type="term" value="F:ABC-type oligopeptide transporter activity"/>
    <property type="evidence" value="ECO:0007669"/>
    <property type="project" value="TreeGrafter"/>
</dbReference>
<dbReference type="InterPro" id="IPR036640">
    <property type="entry name" value="ABC1_TM_sf"/>
</dbReference>
<comment type="caution">
    <text evidence="10">The sequence shown here is derived from an EMBL/GenBank/DDBJ whole genome shotgun (WGS) entry which is preliminary data.</text>
</comment>
<evidence type="ECO:0000256" key="3">
    <source>
        <dbReference type="ARBA" id="ARBA00022741"/>
    </source>
</evidence>
<evidence type="ECO:0000313" key="11">
    <source>
        <dbReference type="Proteomes" id="UP000442109"/>
    </source>
</evidence>
<keyword evidence="4 10" id="KW-0067">ATP-binding</keyword>
<dbReference type="PROSITE" id="PS00211">
    <property type="entry name" value="ABC_TRANSPORTER_1"/>
    <property type="match status" value="1"/>
</dbReference>
<dbReference type="GO" id="GO:0016887">
    <property type="term" value="F:ATP hydrolysis activity"/>
    <property type="evidence" value="ECO:0007669"/>
    <property type="project" value="InterPro"/>
</dbReference>
<keyword evidence="3" id="KW-0547">Nucleotide-binding</keyword>
<comment type="subcellular location">
    <subcellularLocation>
        <location evidence="1">Cell membrane</location>
        <topology evidence="1">Multi-pass membrane protein</topology>
    </subcellularLocation>
</comment>
<dbReference type="Gene3D" id="1.20.1560.10">
    <property type="entry name" value="ABC transporter type 1, transmembrane domain"/>
    <property type="match status" value="1"/>
</dbReference>
<gene>
    <name evidence="10" type="ORF">GB996_00275</name>
</gene>
<keyword evidence="11" id="KW-1185">Reference proteome</keyword>
<sequence length="576" mass="65002">MKQKICLFFRSIAEVFFATPKYNIVMAVCILAIGLMPAINVYITGQLVAIFENPNANESVVKVIAVWGVTMLMPTLLSPLVNYLQSHINQLVTNRVMTRLMAKNASFHGLHAYDNPKIQDTTAVLKSQSRFRPTNFSVNLVTVIRELITVLALCVMLFSIKWWIPVAILISFIPLAYSNFKVASFSWQALMKTGKQSRFMDYFSSLSFSREAQKDIHLFNAHRLMIDKYNAAFNSVYSELKTARFQVFTQPIPFQFITIIIVSFILFSLYDQSRASAITISSAVVLLQSIFILNNRIEGLIQHGSLLYEILDYFKKYFAFLDYNQDIEDGHLDLNEINNIEFVNVSFQYPDTDKQVIQGISFTANKGESIAIVGHNGAGKSTLVHLLCRFWDVSDGQILINGQNIRSYKIAALRGCIGAVFQDFFKFNMTVNENITFDDHLAHEPEQVREVLGLSKGFDLDTLIGKSYGGIELSGGQWQKLAILRCLNSNSSLIILDEPTSAIDPKAEVSLYEDFKLLAEGRLSFMITHRLGSINGVDRVLVIDKGRLVQDDTPASLKNRAGVFQELWCLQSSLYL</sequence>
<keyword evidence="2 7" id="KW-0812">Transmembrane</keyword>
<evidence type="ECO:0000256" key="5">
    <source>
        <dbReference type="ARBA" id="ARBA00022989"/>
    </source>
</evidence>
<feature type="domain" description="ABC transporter" evidence="8">
    <location>
        <begin position="340"/>
        <end position="570"/>
    </location>
</feature>